<dbReference type="eggNOG" id="ENOG502QUYD">
    <property type="taxonomic scope" value="Eukaryota"/>
</dbReference>
<dbReference type="PANTHER" id="PTHR46883:SF1">
    <property type="entry name" value="BARDET-BIEDL SYNDROME 12 PROTEIN"/>
    <property type="match status" value="1"/>
</dbReference>
<dbReference type="FunCoup" id="A0A1S3WSX1">
    <property type="interactions" value="869"/>
</dbReference>
<dbReference type="GO" id="GO:0051131">
    <property type="term" value="P:chaperone-mediated protein complex assembly"/>
    <property type="evidence" value="ECO:0007669"/>
    <property type="project" value="InterPro"/>
</dbReference>
<dbReference type="GO" id="GO:0005832">
    <property type="term" value="C:chaperonin-containing T-complex"/>
    <property type="evidence" value="ECO:0007669"/>
    <property type="project" value="UniProtKB-ARBA"/>
</dbReference>
<dbReference type="AlphaFoldDB" id="A0A1S3WSX1"/>
<protein>
    <submittedName>
        <fullName evidence="2 3">Bardet-Biedl syndrome 12 protein</fullName>
    </submittedName>
</protein>
<gene>
    <name evidence="2 3" type="primary">BBS12</name>
</gene>
<evidence type="ECO:0000313" key="3">
    <source>
        <dbReference type="RefSeq" id="XP_060035093.1"/>
    </source>
</evidence>
<keyword evidence="1" id="KW-1185">Reference proteome</keyword>
<dbReference type="CTD" id="166379"/>
<dbReference type="GO" id="GO:0005524">
    <property type="term" value="F:ATP binding"/>
    <property type="evidence" value="ECO:0007669"/>
    <property type="project" value="InterPro"/>
</dbReference>
<dbReference type="RefSeq" id="XP_016049468.2">
    <property type="nucleotide sequence ID" value="XM_016193982.2"/>
</dbReference>
<dbReference type="OrthoDB" id="10037098at2759"/>
<dbReference type="Gene3D" id="1.10.560.10">
    <property type="entry name" value="GroEL-like equatorial domain"/>
    <property type="match status" value="1"/>
</dbReference>
<dbReference type="InParanoid" id="A0A1S3WSX1"/>
<dbReference type="InterPro" id="IPR027413">
    <property type="entry name" value="GROEL-like_equatorial_sf"/>
</dbReference>
<dbReference type="SUPFAM" id="SSF52029">
    <property type="entry name" value="GroEL apical domain-like"/>
    <property type="match status" value="1"/>
</dbReference>
<evidence type="ECO:0000313" key="1">
    <source>
        <dbReference type="Proteomes" id="UP001652624"/>
    </source>
</evidence>
<dbReference type="PANTHER" id="PTHR46883">
    <property type="entry name" value="BARDET-BIEDL SYNDROME 12 PROTEIN"/>
    <property type="match status" value="1"/>
</dbReference>
<evidence type="ECO:0000313" key="2">
    <source>
        <dbReference type="RefSeq" id="XP_016049468.2"/>
    </source>
</evidence>
<dbReference type="RefSeq" id="XP_060035093.1">
    <property type="nucleotide sequence ID" value="XM_060179110.1"/>
</dbReference>
<dbReference type="Gene3D" id="3.30.260.10">
    <property type="entry name" value="TCP-1-like chaperonin intermediate domain"/>
    <property type="match status" value="1"/>
</dbReference>
<dbReference type="InterPro" id="IPR002423">
    <property type="entry name" value="Cpn60/GroEL/TCP-1"/>
</dbReference>
<dbReference type="InterPro" id="IPR027409">
    <property type="entry name" value="GroEL-like_apical_dom_sf"/>
</dbReference>
<dbReference type="GO" id="GO:0045494">
    <property type="term" value="P:photoreceptor cell maintenance"/>
    <property type="evidence" value="ECO:0007669"/>
    <property type="project" value="TreeGrafter"/>
</dbReference>
<dbReference type="SUPFAM" id="SSF48592">
    <property type="entry name" value="GroEL equatorial domain-like"/>
    <property type="match status" value="1"/>
</dbReference>
<dbReference type="GeneID" id="103125561"/>
<dbReference type="InterPro" id="IPR027410">
    <property type="entry name" value="TCP-1-like_intermed_sf"/>
</dbReference>
<dbReference type="Proteomes" id="UP001652624">
    <property type="component" value="Chromosome 19"/>
</dbReference>
<accession>A0A1S3WSX1</accession>
<name>A0A1S3WSX1_ERIEU</name>
<proteinExistence type="predicted"/>
<dbReference type="Pfam" id="PF00118">
    <property type="entry name" value="Cpn60_TCP1"/>
    <property type="match status" value="1"/>
</dbReference>
<organism evidence="1 2">
    <name type="scientific">Erinaceus europaeus</name>
    <name type="common">Western European hedgehog</name>
    <dbReference type="NCBI Taxonomy" id="9365"/>
    <lineage>
        <taxon>Eukaryota</taxon>
        <taxon>Metazoa</taxon>
        <taxon>Chordata</taxon>
        <taxon>Craniata</taxon>
        <taxon>Vertebrata</taxon>
        <taxon>Euteleostomi</taxon>
        <taxon>Mammalia</taxon>
        <taxon>Eutheria</taxon>
        <taxon>Laurasiatheria</taxon>
        <taxon>Eulipotyphla</taxon>
        <taxon>Erinaceidae</taxon>
        <taxon>Erinaceinae</taxon>
        <taxon>Erinaceus</taxon>
    </lineage>
</organism>
<reference evidence="2 3" key="1">
    <citation type="submission" date="2025-05" db="UniProtKB">
        <authorList>
            <consortium name="RefSeq"/>
        </authorList>
    </citation>
    <scope>IDENTIFICATION</scope>
</reference>
<dbReference type="InterPro" id="IPR042984">
    <property type="entry name" value="BBS12"/>
</dbReference>
<sequence>MARHLGLEQLATLAEAAGAFLGPVKSAKFVVDEERGDSVLVGSAPRLLERLELGATGRLLAEAVRAQHAAHGVATGTLLCLAGAWSRAAQECLQLGVPVSALVALMNEGLGACLDAVDALRLPVRLSCRHMRGPRPLPAAHAPVAWVPGLPWSDRGLDSGSREPPVPCAPRTDVGAREGTALAHSRHFRGSQGPHPGSAAPSTQGCHDLGQLVGALSRGDPGSMWLAGTALWLLDQSESLQPGSCPGPPTLDLTRVLTCYLPGPPEAASYVCPGYATVLPAAQAPLVSALQGRPLRAVLLEGDLTESYRHPGLHPPASRMCTVLGGGPGPEEEEEEAAWAERVLGVLGGLQVHLVLVQGRVCPGLREVCAAAGQLVLDSVPRDALWALAEATGAQPVAYAWQLSELCVGAGVCLAVLGEGVRGLIVSVGVNGVRLVTAVLTCPAEALMQAREDRFWASARRLQQALGERSVFPGGGAVELLCLSQLQALAEMPPDPPARRPGLQLHAPAVLGGLARGWHSFLAAALSRRSPFPSELEAATRVQRLLQAAVSSGAPDAYILRECRTPHVYDLVTPKLEAWRRALDLVLLVLQTDAEVVVGTAHVRATQGAQAQVLL</sequence>
<dbReference type="Gene3D" id="3.50.7.10">
    <property type="entry name" value="GroEL"/>
    <property type="match status" value="1"/>
</dbReference>